<dbReference type="Gene3D" id="3.40.630.30">
    <property type="match status" value="1"/>
</dbReference>
<organism evidence="1 2">
    <name type="scientific">Klebsiella phage LASTA</name>
    <dbReference type="NCBI Taxonomy" id="2723758"/>
    <lineage>
        <taxon>Viruses</taxon>
        <taxon>Duplodnaviria</taxon>
        <taxon>Heunggongvirae</taxon>
        <taxon>Uroviricota</taxon>
        <taxon>Caudoviricetes</taxon>
        <taxon>Lastavirus</taxon>
        <taxon>Lastavirus lasta</taxon>
    </lineage>
</organism>
<dbReference type="EMBL" id="MT251347">
    <property type="protein sequence ID" value="QIW86632.1"/>
    <property type="molecule type" value="Genomic_DNA"/>
</dbReference>
<reference evidence="1 2" key="1">
    <citation type="submission" date="2020-03" db="EMBL/GenBank/DDBJ databases">
        <authorList>
            <person name="Kojic M."/>
            <person name="Vukotic G."/>
        </authorList>
    </citation>
    <scope>NUCLEOTIDE SEQUENCE [LARGE SCALE GENOMIC DNA]</scope>
</reference>
<evidence type="ECO:0000313" key="2">
    <source>
        <dbReference type="Proteomes" id="UP000502929"/>
    </source>
</evidence>
<gene>
    <name evidence="1" type="ORF">24149LASTA_00005</name>
</gene>
<accession>A0A6H0X3E6</accession>
<dbReference type="SUPFAM" id="SSF55729">
    <property type="entry name" value="Acyl-CoA N-acyltransferases (Nat)"/>
    <property type="match status" value="1"/>
</dbReference>
<proteinExistence type="predicted"/>
<keyword evidence="1" id="KW-0808">Transferase</keyword>
<dbReference type="GO" id="GO:0016740">
    <property type="term" value="F:transferase activity"/>
    <property type="evidence" value="ECO:0007669"/>
    <property type="project" value="UniProtKB-KW"/>
</dbReference>
<evidence type="ECO:0000313" key="1">
    <source>
        <dbReference type="EMBL" id="QIW86632.1"/>
    </source>
</evidence>
<dbReference type="Proteomes" id="UP000502929">
    <property type="component" value="Segment"/>
</dbReference>
<name>A0A6H0X3E6_9CAUD</name>
<keyword evidence="2" id="KW-1185">Reference proteome</keyword>
<sequence length="151" mass="17201">MLLKGQRGKRMANIIYGRDAELVSWASEIIHFQPRADVKAIGWETDGKLRAVTLWDGFSECDCNIHIASDGGPNWLSRAFLCASFSHPFVQWGMRRVTGLVPAKNAAALRFDLHLGFEREGFIRHALPDDDLIVLGMLRENCRFIPEKYRK</sequence>
<protein>
    <submittedName>
        <fullName evidence="1">GNAT family N-acetyltransferase</fullName>
    </submittedName>
</protein>
<dbReference type="InterPro" id="IPR016181">
    <property type="entry name" value="Acyl_CoA_acyltransferase"/>
</dbReference>